<evidence type="ECO:0000256" key="2">
    <source>
        <dbReference type="ARBA" id="ARBA00022857"/>
    </source>
</evidence>
<evidence type="ECO:0000313" key="4">
    <source>
        <dbReference type="EMBL" id="GAA1519477.1"/>
    </source>
</evidence>
<organism evidence="4 5">
    <name type="scientific">Kribbella lupini</name>
    <dbReference type="NCBI Taxonomy" id="291602"/>
    <lineage>
        <taxon>Bacteria</taxon>
        <taxon>Bacillati</taxon>
        <taxon>Actinomycetota</taxon>
        <taxon>Actinomycetes</taxon>
        <taxon>Propionibacteriales</taxon>
        <taxon>Kribbellaceae</taxon>
        <taxon>Kribbella</taxon>
    </lineage>
</organism>
<evidence type="ECO:0000313" key="5">
    <source>
        <dbReference type="Proteomes" id="UP001500363"/>
    </source>
</evidence>
<evidence type="ECO:0000259" key="3">
    <source>
        <dbReference type="Pfam" id="PF05368"/>
    </source>
</evidence>
<keyword evidence="5" id="KW-1185">Reference proteome</keyword>
<gene>
    <name evidence="4" type="ORF">GCM10009741_19680</name>
</gene>
<accession>A0ABN2AIP3</accession>
<keyword evidence="2" id="KW-0521">NADP</keyword>
<comment type="caution">
    <text evidence="4">The sequence shown here is derived from an EMBL/GenBank/DDBJ whole genome shotgun (WGS) entry which is preliminary data.</text>
</comment>
<dbReference type="InterPro" id="IPR051164">
    <property type="entry name" value="NmrA-like_oxidored"/>
</dbReference>
<dbReference type="EMBL" id="BAAANC010000001">
    <property type="protein sequence ID" value="GAA1519477.1"/>
    <property type="molecule type" value="Genomic_DNA"/>
</dbReference>
<comment type="similarity">
    <text evidence="1">Belongs to the NmrA-type oxidoreductase family.</text>
</comment>
<dbReference type="InterPro" id="IPR008030">
    <property type="entry name" value="NmrA-like"/>
</dbReference>
<dbReference type="SUPFAM" id="SSF51735">
    <property type="entry name" value="NAD(P)-binding Rossmann-fold domains"/>
    <property type="match status" value="1"/>
</dbReference>
<proteinExistence type="inferred from homology"/>
<sequence length="328" mass="35942">MTIKEFDMTETIAVVGATGIQGGGLVRAILADPARRFAVRAITRNPNGAAAQKLADAGAEVVAADLDDEDSLRKAFDGVYGAYVVTNYFAERTEAEVAARSAADMELEQAGNAARAARDADVRHVIWSTLEDTRPHFGDTDRVPTLDDGRYKVPHFDAKSEADDLFRQAGVPTTFLRTTFYYENLVDSLGPARDADGHLVLTLPMGDSPINAIAVEDIGRTALGIFGRGEEFIGRTVAIAGQALTGAELAATMSDVLGEPVTYAPHDWDAFRSFGFEGAAEFGNMFQYYAENHEQFTRDRDLDLVRELNPQLQSFREWFTEHHTELAR</sequence>
<feature type="domain" description="NmrA-like" evidence="3">
    <location>
        <begin position="8"/>
        <end position="295"/>
    </location>
</feature>
<dbReference type="CDD" id="cd05251">
    <property type="entry name" value="NmrA_like_SDR_a"/>
    <property type="match status" value="1"/>
</dbReference>
<dbReference type="PANTHER" id="PTHR42748:SF7">
    <property type="entry name" value="NMRA LIKE REDOX SENSOR 1-RELATED"/>
    <property type="match status" value="1"/>
</dbReference>
<dbReference type="Gene3D" id="3.90.25.10">
    <property type="entry name" value="UDP-galactose 4-epimerase, domain 1"/>
    <property type="match status" value="1"/>
</dbReference>
<dbReference type="PANTHER" id="PTHR42748">
    <property type="entry name" value="NITROGEN METABOLITE REPRESSION PROTEIN NMRA FAMILY MEMBER"/>
    <property type="match status" value="1"/>
</dbReference>
<dbReference type="Proteomes" id="UP001500363">
    <property type="component" value="Unassembled WGS sequence"/>
</dbReference>
<reference evidence="4 5" key="1">
    <citation type="journal article" date="2019" name="Int. J. Syst. Evol. Microbiol.">
        <title>The Global Catalogue of Microorganisms (GCM) 10K type strain sequencing project: providing services to taxonomists for standard genome sequencing and annotation.</title>
        <authorList>
            <consortium name="The Broad Institute Genomics Platform"/>
            <consortium name="The Broad Institute Genome Sequencing Center for Infectious Disease"/>
            <person name="Wu L."/>
            <person name="Ma J."/>
        </authorList>
    </citation>
    <scope>NUCLEOTIDE SEQUENCE [LARGE SCALE GENOMIC DNA]</scope>
    <source>
        <strain evidence="4 5">JCM 14303</strain>
    </source>
</reference>
<evidence type="ECO:0000256" key="1">
    <source>
        <dbReference type="ARBA" id="ARBA00006328"/>
    </source>
</evidence>
<protein>
    <submittedName>
        <fullName evidence="4">NmrA/HSCARG family protein</fullName>
    </submittedName>
</protein>
<dbReference type="Gene3D" id="3.40.50.720">
    <property type="entry name" value="NAD(P)-binding Rossmann-like Domain"/>
    <property type="match status" value="1"/>
</dbReference>
<dbReference type="Pfam" id="PF05368">
    <property type="entry name" value="NmrA"/>
    <property type="match status" value="1"/>
</dbReference>
<name>A0ABN2AIP3_9ACTN</name>
<dbReference type="InterPro" id="IPR036291">
    <property type="entry name" value="NAD(P)-bd_dom_sf"/>
</dbReference>